<protein>
    <submittedName>
        <fullName evidence="2">Chromosome undetermined SCAF14764, whole genome shotgun sequence</fullName>
    </submittedName>
</protein>
<name>Q4S1W2_TETNG</name>
<feature type="region of interest" description="Disordered" evidence="1">
    <location>
        <begin position="97"/>
        <end position="123"/>
    </location>
</feature>
<evidence type="ECO:0000256" key="1">
    <source>
        <dbReference type="SAM" id="MobiDB-lite"/>
    </source>
</evidence>
<gene>
    <name evidence="2" type="ORF">GSTENG00025363001</name>
</gene>
<dbReference type="AlphaFoldDB" id="Q4S1W2"/>
<feature type="compositionally biased region" description="Polar residues" evidence="1">
    <location>
        <begin position="113"/>
        <end position="123"/>
    </location>
</feature>
<accession>Q4S1W2</accession>
<sequence>MARNDSSHVARALQPDLHDPEFIGKGHPGQKPPEPCRSAAAPQTRRPQGAEDRTPCCVLGDLRKIPQCVQHLGPLGHSGTVLVDVRRRRCQVGVSESGLGDHVRPLRRRSSTRQEQSCLSQAETCGPETSSNCRAHPRTPFTSIPPQRCVTGRRFCKSTMYQISKHLMLMATEQVAGHLQPAQGTGDEENGERQGRGGVLGEIFTASWLRRRGECFTFALCSQKAILKYNPKYKDQWSFDALAEFFKVHVSRMTAAGDT</sequence>
<dbReference type="EMBL" id="CAAE01014764">
    <property type="protein sequence ID" value="CAG05370.1"/>
    <property type="molecule type" value="Genomic_DNA"/>
</dbReference>
<reference evidence="2" key="2">
    <citation type="submission" date="2004-02" db="EMBL/GenBank/DDBJ databases">
        <authorList>
            <consortium name="Genoscope"/>
            <consortium name="Whitehead Institute Centre for Genome Research"/>
        </authorList>
    </citation>
    <scope>NUCLEOTIDE SEQUENCE</scope>
</reference>
<proteinExistence type="predicted"/>
<feature type="region of interest" description="Disordered" evidence="1">
    <location>
        <begin position="1"/>
        <end position="52"/>
    </location>
</feature>
<reference evidence="2" key="1">
    <citation type="journal article" date="2004" name="Nature">
        <title>Genome duplication in the teleost fish Tetraodon nigroviridis reveals the early vertebrate proto-karyotype.</title>
        <authorList>
            <person name="Jaillon O."/>
            <person name="Aury J.-M."/>
            <person name="Brunet F."/>
            <person name="Petit J.-L."/>
            <person name="Stange-Thomann N."/>
            <person name="Mauceli E."/>
            <person name="Bouneau L."/>
            <person name="Fischer C."/>
            <person name="Ozouf-Costaz C."/>
            <person name="Bernot A."/>
            <person name="Nicaud S."/>
            <person name="Jaffe D."/>
            <person name="Fisher S."/>
            <person name="Lutfalla G."/>
            <person name="Dossat C."/>
            <person name="Segurens B."/>
            <person name="Dasilva C."/>
            <person name="Salanoubat M."/>
            <person name="Levy M."/>
            <person name="Boudet N."/>
            <person name="Castellano S."/>
            <person name="Anthouard V."/>
            <person name="Jubin C."/>
            <person name="Castelli V."/>
            <person name="Katinka M."/>
            <person name="Vacherie B."/>
            <person name="Biemont C."/>
            <person name="Skalli Z."/>
            <person name="Cattolico L."/>
            <person name="Poulain J."/>
            <person name="De Berardinis V."/>
            <person name="Cruaud C."/>
            <person name="Duprat S."/>
            <person name="Brottier P."/>
            <person name="Coutanceau J.-P."/>
            <person name="Gouzy J."/>
            <person name="Parra G."/>
            <person name="Lardier G."/>
            <person name="Chapple C."/>
            <person name="McKernan K.J."/>
            <person name="McEwan P."/>
            <person name="Bosak S."/>
            <person name="Kellis M."/>
            <person name="Volff J.-N."/>
            <person name="Guigo R."/>
            <person name="Zody M.C."/>
            <person name="Mesirov J."/>
            <person name="Lindblad-Toh K."/>
            <person name="Birren B."/>
            <person name="Nusbaum C."/>
            <person name="Kahn D."/>
            <person name="Robinson-Rechavi M."/>
            <person name="Laudet V."/>
            <person name="Schachter V."/>
            <person name="Quetier F."/>
            <person name="Saurin W."/>
            <person name="Scarpelli C."/>
            <person name="Wincker P."/>
            <person name="Lander E.S."/>
            <person name="Weissenbach J."/>
            <person name="Roest Crollius H."/>
        </authorList>
    </citation>
    <scope>NUCLEOTIDE SEQUENCE [LARGE SCALE GENOMIC DNA]</scope>
</reference>
<organism evidence="2">
    <name type="scientific">Tetraodon nigroviridis</name>
    <name type="common">Spotted green pufferfish</name>
    <name type="synonym">Chelonodon nigroviridis</name>
    <dbReference type="NCBI Taxonomy" id="99883"/>
    <lineage>
        <taxon>Eukaryota</taxon>
        <taxon>Metazoa</taxon>
        <taxon>Chordata</taxon>
        <taxon>Craniata</taxon>
        <taxon>Vertebrata</taxon>
        <taxon>Euteleostomi</taxon>
        <taxon>Actinopterygii</taxon>
        <taxon>Neopterygii</taxon>
        <taxon>Teleostei</taxon>
        <taxon>Neoteleostei</taxon>
        <taxon>Acanthomorphata</taxon>
        <taxon>Eupercaria</taxon>
        <taxon>Tetraodontiformes</taxon>
        <taxon>Tetradontoidea</taxon>
        <taxon>Tetraodontidae</taxon>
        <taxon>Tetraodon</taxon>
    </lineage>
</organism>
<dbReference type="KEGG" id="tng:GSTEN00025363G001"/>
<evidence type="ECO:0000313" key="2">
    <source>
        <dbReference type="EMBL" id="CAG05370.1"/>
    </source>
</evidence>